<sequence>MQAAVTRVFPTLSLSGIAERPSRTRRAKPPHGSLMVTATAAGPGFESGPVNIGRVVCRRAAPLADGYERALHAWRHGRVDDAQNAFEAHLASAPHDVKAWISYAQMVKRPRGGEEVVSRLQPGMVASTDVSVSRESVFRARRVLHRAIAALGDNSAKANVLQTLGLLELTHGNETYGSALLEFCVGQSGGALAPVLRWHRVRAARRSVVAASGGGGGGVGRLRRARENVQTRVLLPGAFMREDTPEA</sequence>
<dbReference type="OrthoDB" id="10530526at2759"/>
<organism evidence="1 2">
    <name type="scientific">Micromonas commoda (strain RCC299 / NOUM17 / CCMP2709)</name>
    <name type="common">Picoplanktonic green alga</name>
    <dbReference type="NCBI Taxonomy" id="296587"/>
    <lineage>
        <taxon>Eukaryota</taxon>
        <taxon>Viridiplantae</taxon>
        <taxon>Chlorophyta</taxon>
        <taxon>Mamiellophyceae</taxon>
        <taxon>Mamiellales</taxon>
        <taxon>Mamiellaceae</taxon>
        <taxon>Micromonas</taxon>
    </lineage>
</organism>
<name>C1EBD5_MICCC</name>
<keyword evidence="2" id="KW-1185">Reference proteome</keyword>
<dbReference type="RefSeq" id="XP_002503754.1">
    <property type="nucleotide sequence ID" value="XM_002503708.1"/>
</dbReference>
<protein>
    <submittedName>
        <fullName evidence="1">Uncharacterized protein</fullName>
    </submittedName>
</protein>
<dbReference type="Proteomes" id="UP000002009">
    <property type="component" value="Chromosome 7"/>
</dbReference>
<dbReference type="EMBL" id="CP001328">
    <property type="protein sequence ID" value="ACO65012.1"/>
    <property type="molecule type" value="Genomic_DNA"/>
</dbReference>
<dbReference type="OMA" id="SAWISYA"/>
<dbReference type="Gene3D" id="1.25.40.10">
    <property type="entry name" value="Tetratricopeptide repeat domain"/>
    <property type="match status" value="1"/>
</dbReference>
<proteinExistence type="predicted"/>
<gene>
    <name evidence="1" type="ORF">MICPUN_60392</name>
</gene>
<dbReference type="AlphaFoldDB" id="C1EBD5"/>
<accession>C1EBD5</accession>
<dbReference type="InterPro" id="IPR011990">
    <property type="entry name" value="TPR-like_helical_dom_sf"/>
</dbReference>
<dbReference type="InParanoid" id="C1EBD5"/>
<reference evidence="1 2" key="1">
    <citation type="journal article" date="2009" name="Science">
        <title>Green evolution and dynamic adaptations revealed by genomes of the marine picoeukaryotes Micromonas.</title>
        <authorList>
            <person name="Worden A.Z."/>
            <person name="Lee J.H."/>
            <person name="Mock T."/>
            <person name="Rouze P."/>
            <person name="Simmons M.P."/>
            <person name="Aerts A.L."/>
            <person name="Allen A.E."/>
            <person name="Cuvelier M.L."/>
            <person name="Derelle E."/>
            <person name="Everett M.V."/>
            <person name="Foulon E."/>
            <person name="Grimwood J."/>
            <person name="Gundlach H."/>
            <person name="Henrissat B."/>
            <person name="Napoli C."/>
            <person name="McDonald S.M."/>
            <person name="Parker M.S."/>
            <person name="Rombauts S."/>
            <person name="Salamov A."/>
            <person name="Von Dassow P."/>
            <person name="Badger J.H."/>
            <person name="Coutinho P.M."/>
            <person name="Demir E."/>
            <person name="Dubchak I."/>
            <person name="Gentemann C."/>
            <person name="Eikrem W."/>
            <person name="Gready J.E."/>
            <person name="John U."/>
            <person name="Lanier W."/>
            <person name="Lindquist E.A."/>
            <person name="Lucas S."/>
            <person name="Mayer K.F."/>
            <person name="Moreau H."/>
            <person name="Not F."/>
            <person name="Otillar R."/>
            <person name="Panaud O."/>
            <person name="Pangilinan J."/>
            <person name="Paulsen I."/>
            <person name="Piegu B."/>
            <person name="Poliakov A."/>
            <person name="Robbens S."/>
            <person name="Schmutz J."/>
            <person name="Toulza E."/>
            <person name="Wyss T."/>
            <person name="Zelensky A."/>
            <person name="Zhou K."/>
            <person name="Armbrust E.V."/>
            <person name="Bhattacharya D."/>
            <person name="Goodenough U.W."/>
            <person name="Van de Peer Y."/>
            <person name="Grigoriev I.V."/>
        </authorList>
    </citation>
    <scope>NUCLEOTIDE SEQUENCE [LARGE SCALE GENOMIC DNA]</scope>
    <source>
        <strain evidence="2">RCC299 / NOUM17</strain>
    </source>
</reference>
<dbReference type="KEGG" id="mis:MICPUN_60392"/>
<dbReference type="GeneID" id="8245045"/>
<evidence type="ECO:0000313" key="2">
    <source>
        <dbReference type="Proteomes" id="UP000002009"/>
    </source>
</evidence>
<evidence type="ECO:0000313" key="1">
    <source>
        <dbReference type="EMBL" id="ACO65012.1"/>
    </source>
</evidence>